<dbReference type="Proteomes" id="UP000264820">
    <property type="component" value="Unplaced"/>
</dbReference>
<dbReference type="SUPFAM" id="SSF53098">
    <property type="entry name" value="Ribonuclease H-like"/>
    <property type="match status" value="1"/>
</dbReference>
<dbReference type="STRING" id="109280.ENSHCOP00000024986"/>
<evidence type="ECO:0000313" key="3">
    <source>
        <dbReference type="Proteomes" id="UP000264820"/>
    </source>
</evidence>
<dbReference type="PANTHER" id="PTHR46628">
    <property type="entry name" value="PIRNA BIOGENESIS PROTEIN EXD1"/>
    <property type="match status" value="1"/>
</dbReference>
<dbReference type="GO" id="GO:1990923">
    <property type="term" value="C:PET complex"/>
    <property type="evidence" value="ECO:0007669"/>
    <property type="project" value="TreeGrafter"/>
</dbReference>
<name>A0A3Q3E0W0_HIPCM</name>
<feature type="region of interest" description="Disordered" evidence="1">
    <location>
        <begin position="409"/>
        <end position="450"/>
    </location>
</feature>
<keyword evidence="3" id="KW-1185">Reference proteome</keyword>
<reference evidence="2" key="1">
    <citation type="submission" date="2025-08" db="UniProtKB">
        <authorList>
            <consortium name="Ensembl"/>
        </authorList>
    </citation>
    <scope>IDENTIFICATION</scope>
</reference>
<dbReference type="AlphaFoldDB" id="A0A3Q3E0W0"/>
<feature type="compositionally biased region" description="Polar residues" evidence="1">
    <location>
        <begin position="362"/>
        <end position="385"/>
    </location>
</feature>
<reference evidence="2" key="2">
    <citation type="submission" date="2025-09" db="UniProtKB">
        <authorList>
            <consortium name="Ensembl"/>
        </authorList>
    </citation>
    <scope>IDENTIFICATION</scope>
</reference>
<dbReference type="InterPro" id="IPR012337">
    <property type="entry name" value="RNaseH-like_sf"/>
</dbReference>
<evidence type="ECO:0000256" key="1">
    <source>
        <dbReference type="SAM" id="MobiDB-lite"/>
    </source>
</evidence>
<dbReference type="OMA" id="RHEWASS"/>
<protein>
    <submittedName>
        <fullName evidence="2">Exonuclease 3'-5' domain containing 1</fullName>
    </submittedName>
</protein>
<organism evidence="2 3">
    <name type="scientific">Hippocampus comes</name>
    <name type="common">Tiger tail seahorse</name>
    <dbReference type="NCBI Taxonomy" id="109280"/>
    <lineage>
        <taxon>Eukaryota</taxon>
        <taxon>Metazoa</taxon>
        <taxon>Chordata</taxon>
        <taxon>Craniata</taxon>
        <taxon>Vertebrata</taxon>
        <taxon>Euteleostomi</taxon>
        <taxon>Actinopterygii</taxon>
        <taxon>Neopterygii</taxon>
        <taxon>Teleostei</taxon>
        <taxon>Neoteleostei</taxon>
        <taxon>Acanthomorphata</taxon>
        <taxon>Syngnathiaria</taxon>
        <taxon>Syngnathiformes</taxon>
        <taxon>Syngnathoidei</taxon>
        <taxon>Syngnathidae</taxon>
        <taxon>Hippocampus</taxon>
    </lineage>
</organism>
<dbReference type="InterPro" id="IPR052144">
    <property type="entry name" value="piRNA_biogenesis_EXD1"/>
</dbReference>
<proteinExistence type="predicted"/>
<feature type="compositionally biased region" description="Polar residues" evidence="1">
    <location>
        <begin position="329"/>
        <end position="340"/>
    </location>
</feature>
<dbReference type="GO" id="GO:0003676">
    <property type="term" value="F:nucleic acid binding"/>
    <property type="evidence" value="ECO:0007669"/>
    <property type="project" value="InterPro"/>
</dbReference>
<accession>A0A3Q3E0W0</accession>
<dbReference type="GO" id="GO:0034587">
    <property type="term" value="P:piRNA processing"/>
    <property type="evidence" value="ECO:0007669"/>
    <property type="project" value="TreeGrafter"/>
</dbReference>
<evidence type="ECO:0000313" key="2">
    <source>
        <dbReference type="Ensembl" id="ENSHCOP00000024986.1"/>
    </source>
</evidence>
<sequence length="450" mass="50870">MVDEDTYFTNIFQGKRIKLTLKTSFCFGVVQRITSSKTVALAKVTYGDNGCELPGIRLFYGHEILNVEFANEEDKTHGNVPEDHLKLSEFNPFKNFHQDDHDDEYVKFEVIDGFHEKFGPAVMEIKKQHVVSVGADGLDMYKHGRLCWLQVIHDCRAVAGCLMTQFGVKLTHVFDTQVADVLCFHSETGGFFPHRVSTLHEVVSFHLKVPSSHLFTLETKSQLTEEETKVWYKRPCPLPLLNVMALSVIHLQPLRMVLLDSLLMDYMALVDTYLSNSQYPLDYLESINLDCVFDFPSELRLLDQMRSERRERAAKLYPVTEKGLLVRSSPRTEPAPQTSPAAEEDKCTQPTEQPSSPPPMQADQNTLSATLNVVPSDPLPNTLSEPVSEIPFSGVGRGFTSLLMGVMGRGRPFGKEKTVTNHPPIPSPHFERRPLDSDTTSTDPKREEWD</sequence>
<dbReference type="GeneTree" id="ENSGT00390000003581"/>
<feature type="region of interest" description="Disordered" evidence="1">
    <location>
        <begin position="325"/>
        <end position="394"/>
    </location>
</feature>
<dbReference type="PANTHER" id="PTHR46628:SF1">
    <property type="entry name" value="PIRNA BIOGENESIS PROTEIN EXD1"/>
    <property type="match status" value="1"/>
</dbReference>
<dbReference type="InterPro" id="IPR036397">
    <property type="entry name" value="RNaseH_sf"/>
</dbReference>
<dbReference type="Ensembl" id="ENSHCOT00000018713.1">
    <property type="protein sequence ID" value="ENSHCOP00000024986.1"/>
    <property type="gene ID" value="ENSHCOG00000014757.1"/>
</dbReference>
<dbReference type="Gene3D" id="3.30.420.10">
    <property type="entry name" value="Ribonuclease H-like superfamily/Ribonuclease H"/>
    <property type="match status" value="1"/>
</dbReference>